<dbReference type="GO" id="GO:0016020">
    <property type="term" value="C:membrane"/>
    <property type="evidence" value="ECO:0007669"/>
    <property type="project" value="TreeGrafter"/>
</dbReference>
<dbReference type="EMBL" id="PTRC01000040">
    <property type="protein sequence ID" value="PQA71939.1"/>
    <property type="molecule type" value="Genomic_DNA"/>
</dbReference>
<feature type="domain" description="Peptidase M48" evidence="7">
    <location>
        <begin position="53"/>
        <end position="251"/>
    </location>
</feature>
<dbReference type="PANTHER" id="PTHR22726:SF1">
    <property type="entry name" value="METALLOENDOPEPTIDASE OMA1, MITOCHONDRIAL"/>
    <property type="match status" value="1"/>
</dbReference>
<evidence type="ECO:0000259" key="7">
    <source>
        <dbReference type="Pfam" id="PF01435"/>
    </source>
</evidence>
<comment type="cofactor">
    <cofactor evidence="1">
        <name>Zn(2+)</name>
        <dbReference type="ChEBI" id="CHEBI:29105"/>
    </cofactor>
</comment>
<evidence type="ECO:0000313" key="9">
    <source>
        <dbReference type="Proteomes" id="UP000238493"/>
    </source>
</evidence>
<evidence type="ECO:0000313" key="8">
    <source>
        <dbReference type="EMBL" id="PQA71939.1"/>
    </source>
</evidence>
<evidence type="ECO:0000256" key="4">
    <source>
        <dbReference type="ARBA" id="ARBA00022801"/>
    </source>
</evidence>
<gene>
    <name evidence="8" type="ORF">C3731_19365</name>
</gene>
<dbReference type="PANTHER" id="PTHR22726">
    <property type="entry name" value="METALLOENDOPEPTIDASE OMA1"/>
    <property type="match status" value="1"/>
</dbReference>
<keyword evidence="3" id="KW-0479">Metal-binding</keyword>
<dbReference type="GO" id="GO:0051603">
    <property type="term" value="P:proteolysis involved in protein catabolic process"/>
    <property type="evidence" value="ECO:0007669"/>
    <property type="project" value="TreeGrafter"/>
</dbReference>
<organism evidence="8 9">
    <name type="scientific">Brucella oryzae</name>
    <dbReference type="NCBI Taxonomy" id="335286"/>
    <lineage>
        <taxon>Bacteria</taxon>
        <taxon>Pseudomonadati</taxon>
        <taxon>Pseudomonadota</taxon>
        <taxon>Alphaproteobacteria</taxon>
        <taxon>Hyphomicrobiales</taxon>
        <taxon>Brucellaceae</taxon>
        <taxon>Brucella/Ochrobactrum group</taxon>
        <taxon>Brucella</taxon>
    </lineage>
</organism>
<dbReference type="GO" id="GO:0004222">
    <property type="term" value="F:metalloendopeptidase activity"/>
    <property type="evidence" value="ECO:0007669"/>
    <property type="project" value="InterPro"/>
</dbReference>
<evidence type="ECO:0000256" key="5">
    <source>
        <dbReference type="ARBA" id="ARBA00022833"/>
    </source>
</evidence>
<comment type="caution">
    <text evidence="8">The sequence shown here is derived from an EMBL/GenBank/DDBJ whole genome shotgun (WGS) entry which is preliminary data.</text>
</comment>
<reference evidence="8 9" key="1">
    <citation type="submission" date="2018-02" db="EMBL/GenBank/DDBJ databases">
        <title>Draft genome sequence of Ochrobactrum oryzae found in Brazil.</title>
        <authorList>
            <person name="Cerdeira L."/>
            <person name="Andrade F."/>
            <person name="Zacariotto T."/>
            <person name="Barbosa B."/>
            <person name="Santos S."/>
            <person name="Cassetari V."/>
            <person name="Lincopan N."/>
        </authorList>
    </citation>
    <scope>NUCLEOTIDE SEQUENCE [LARGE SCALE GENOMIC DNA]</scope>
    <source>
        <strain evidence="8 9">OA447</strain>
    </source>
</reference>
<dbReference type="Gene3D" id="3.30.2010.10">
    <property type="entry name" value="Metalloproteases ('zincins'), catalytic domain"/>
    <property type="match status" value="1"/>
</dbReference>
<dbReference type="RefSeq" id="WP_104757267.1">
    <property type="nucleotide sequence ID" value="NZ_JAGSIC010000026.1"/>
</dbReference>
<keyword evidence="2" id="KW-0645">Protease</keyword>
<proteinExistence type="predicted"/>
<dbReference type="GO" id="GO:0046872">
    <property type="term" value="F:metal ion binding"/>
    <property type="evidence" value="ECO:0007669"/>
    <property type="project" value="UniProtKB-KW"/>
</dbReference>
<keyword evidence="9" id="KW-1185">Reference proteome</keyword>
<dbReference type="OrthoDB" id="9814887at2"/>
<dbReference type="SUPFAM" id="SSF48452">
    <property type="entry name" value="TPR-like"/>
    <property type="match status" value="1"/>
</dbReference>
<dbReference type="Gene3D" id="1.25.40.10">
    <property type="entry name" value="Tetratricopeptide repeat domain"/>
    <property type="match status" value="1"/>
</dbReference>
<evidence type="ECO:0000256" key="3">
    <source>
        <dbReference type="ARBA" id="ARBA00022723"/>
    </source>
</evidence>
<evidence type="ECO:0000256" key="2">
    <source>
        <dbReference type="ARBA" id="ARBA00022670"/>
    </source>
</evidence>
<dbReference type="InterPro" id="IPR051156">
    <property type="entry name" value="Mito/Outer_Membr_Metalloprot"/>
</dbReference>
<accession>A0A2S7IV98</accession>
<keyword evidence="5" id="KW-0862">Zinc</keyword>
<dbReference type="Pfam" id="PF01435">
    <property type="entry name" value="Peptidase_M48"/>
    <property type="match status" value="1"/>
</dbReference>
<keyword evidence="6" id="KW-0482">Metalloprotease</keyword>
<sequence length="471" mass="50436">MGTMTAPFPARRFSFHTLARHTMAVMAAMSVAVTSALPASAQSRGGSVPIVRDAEIEALVADYATPILKVAGLSSRGIRVILVNSQSFNAFVDGRRIFINTGAIMQAETPNEIIGVIAHESGHLAGGHQERLREQLSRARNMAIIGMLLGVGAGVAGAASGSGNAAGAGAGIAMGSSEIAMRSVLNYQRTEEMTADRLAVNYLNATGQSTKGMLDTFERFASALSLTGTQIDQYRISHPLPRERIANLEELARKSPYFNKTDSPALQLRHDMARAKIAAYSGNMGALQRMFRNNPGGLPARYGNAITTFLNGSARAALPKFDALIKEQPKNPYFQEMRGEVLLKANDPTGAAKAFQKAVSLDSRKSPLLRMSYGRAMMLTGAKASMPTAIKEIKAGIASDPEFPGGYGYLAQAYGQQGDMALADLATADMNYYSGKLQQAKIFAIRAQKKMKPGTPNWLRAQDIINAKKSK</sequence>
<evidence type="ECO:0000256" key="6">
    <source>
        <dbReference type="ARBA" id="ARBA00023049"/>
    </source>
</evidence>
<keyword evidence="4" id="KW-0378">Hydrolase</keyword>
<evidence type="ECO:0000256" key="1">
    <source>
        <dbReference type="ARBA" id="ARBA00001947"/>
    </source>
</evidence>
<dbReference type="CDD" id="cd07324">
    <property type="entry name" value="M48C_Oma1-like"/>
    <property type="match status" value="1"/>
</dbReference>
<protein>
    <submittedName>
        <fullName evidence="8">Peptidase</fullName>
    </submittedName>
</protein>
<dbReference type="Proteomes" id="UP000238493">
    <property type="component" value="Unassembled WGS sequence"/>
</dbReference>
<dbReference type="Pfam" id="PF13432">
    <property type="entry name" value="TPR_16"/>
    <property type="match status" value="1"/>
</dbReference>
<name>A0A2S7IV98_9HYPH</name>
<dbReference type="AlphaFoldDB" id="A0A2S7IV98"/>
<dbReference type="InterPro" id="IPR011990">
    <property type="entry name" value="TPR-like_helical_dom_sf"/>
</dbReference>
<dbReference type="InterPro" id="IPR001915">
    <property type="entry name" value="Peptidase_M48"/>
</dbReference>